<evidence type="ECO:0000313" key="1">
    <source>
        <dbReference type="EMBL" id="UYO64657.1"/>
    </source>
</evidence>
<sequence length="47" mass="5361">MDLAIFSSSSSNLEVANFTNEIADEICDRIIETYFQEFKALSKRLAE</sequence>
<gene>
    <name evidence="1" type="ORF">LNN31_05210</name>
</gene>
<organism evidence="1 2">
    <name type="scientific">Acetobacterium wieringae</name>
    <dbReference type="NCBI Taxonomy" id="52694"/>
    <lineage>
        <taxon>Bacteria</taxon>
        <taxon>Bacillati</taxon>
        <taxon>Bacillota</taxon>
        <taxon>Clostridia</taxon>
        <taxon>Eubacteriales</taxon>
        <taxon>Eubacteriaceae</taxon>
        <taxon>Acetobacterium</taxon>
    </lineage>
</organism>
<accession>A0ABY6HJD6</accession>
<keyword evidence="2" id="KW-1185">Reference proteome</keyword>
<name>A0ABY6HJD6_9FIRM</name>
<dbReference type="Proteomes" id="UP001163550">
    <property type="component" value="Chromosome"/>
</dbReference>
<evidence type="ECO:0000313" key="2">
    <source>
        <dbReference type="Proteomes" id="UP001163550"/>
    </source>
</evidence>
<reference evidence="1" key="1">
    <citation type="submission" date="2021-11" db="EMBL/GenBank/DDBJ databases">
        <title>Isoprene-degrading acetogen.</title>
        <authorList>
            <person name="Yang Y."/>
            <person name="Jin H."/>
            <person name="Yan J."/>
        </authorList>
    </citation>
    <scope>NUCLEOTIDE SEQUENCE</scope>
    <source>
        <strain evidence="1">Berkeley</strain>
    </source>
</reference>
<dbReference type="EMBL" id="CP087994">
    <property type="protein sequence ID" value="UYO64657.1"/>
    <property type="molecule type" value="Genomic_DNA"/>
</dbReference>
<protein>
    <submittedName>
        <fullName evidence="1">Uncharacterized protein</fullName>
    </submittedName>
</protein>
<proteinExistence type="predicted"/>